<evidence type="ECO:0000256" key="1">
    <source>
        <dbReference type="SAM" id="SignalP"/>
    </source>
</evidence>
<sequence length="117" mass="13433">MKKLIITAIIVFISSVSFSQIDSSKVEQYCEVIATPRLLSNKVTIDINYGEQKSIWKDTRLKDDEGKLKKFNTVVDALNYMGKDGWIFVNAFPVLNGTTQIYHYVFKKWFAKNEAGE</sequence>
<reference evidence="2 3" key="1">
    <citation type="submission" date="2019-09" db="EMBL/GenBank/DDBJ databases">
        <title>Draft genome sequence of Ginsengibacter sp. BR5-29.</title>
        <authorList>
            <person name="Im W.-T."/>
        </authorList>
    </citation>
    <scope>NUCLEOTIDE SEQUENCE [LARGE SCALE GENOMIC DNA]</scope>
    <source>
        <strain evidence="2 3">BR5-29</strain>
    </source>
</reference>
<feature type="signal peptide" evidence="1">
    <location>
        <begin position="1"/>
        <end position="19"/>
    </location>
</feature>
<gene>
    <name evidence="2" type="ORF">FW778_15115</name>
</gene>
<feature type="chain" id="PRO_5023880703" description="DUF4177 domain-containing protein" evidence="1">
    <location>
        <begin position="20"/>
        <end position="117"/>
    </location>
</feature>
<dbReference type="AlphaFoldDB" id="A0A5J5IFM5"/>
<evidence type="ECO:0008006" key="4">
    <source>
        <dbReference type="Google" id="ProtNLM"/>
    </source>
</evidence>
<dbReference type="Proteomes" id="UP000326903">
    <property type="component" value="Unassembled WGS sequence"/>
</dbReference>
<comment type="caution">
    <text evidence="2">The sequence shown here is derived from an EMBL/GenBank/DDBJ whole genome shotgun (WGS) entry which is preliminary data.</text>
</comment>
<protein>
    <recommendedName>
        <fullName evidence="4">DUF4177 domain-containing protein</fullName>
    </recommendedName>
</protein>
<keyword evidence="3" id="KW-1185">Reference proteome</keyword>
<proteinExistence type="predicted"/>
<dbReference type="RefSeq" id="WP_150415645.1">
    <property type="nucleotide sequence ID" value="NZ_VYQF01000004.1"/>
</dbReference>
<organism evidence="2 3">
    <name type="scientific">Ginsengibacter hankyongi</name>
    <dbReference type="NCBI Taxonomy" id="2607284"/>
    <lineage>
        <taxon>Bacteria</taxon>
        <taxon>Pseudomonadati</taxon>
        <taxon>Bacteroidota</taxon>
        <taxon>Chitinophagia</taxon>
        <taxon>Chitinophagales</taxon>
        <taxon>Chitinophagaceae</taxon>
        <taxon>Ginsengibacter</taxon>
    </lineage>
</organism>
<accession>A0A5J5IFM5</accession>
<name>A0A5J5IFM5_9BACT</name>
<keyword evidence="1" id="KW-0732">Signal</keyword>
<evidence type="ECO:0000313" key="3">
    <source>
        <dbReference type="Proteomes" id="UP000326903"/>
    </source>
</evidence>
<evidence type="ECO:0000313" key="2">
    <source>
        <dbReference type="EMBL" id="KAA9038085.1"/>
    </source>
</evidence>
<dbReference type="EMBL" id="VYQF01000004">
    <property type="protein sequence ID" value="KAA9038085.1"/>
    <property type="molecule type" value="Genomic_DNA"/>
</dbReference>